<sequence>MKGRIISFSFFLFCMVHFVFCDKNTFPKEIIEYEKDLELAKIKEKLQNLNDIIVDKLIESFKDNVDVLKVIIQELEKEKEKENKLAKKKREISNNDFLNNKNSNKFKGKGFFTSTWKQIKGNSEENSENQQKSSKSQSLQSNEPNKLNQENISPVQTTITNTNVDNTISVIKYLDNAYDEVLKEMNLSKNSDNEKYCSRFDNFKQGFENLILNQNEYELIKRLILAFSNQEESGTNKKNHIVNMLKKALEEEKFSDEFKNFIYGIYAYAKKHNYLRLIDSNRDIYKNVFENATNLLDTLQMKLKRVPSQ</sequence>
<dbReference type="InterPro" id="IPR024781">
    <property type="entry name" value="MSP_C"/>
</dbReference>
<evidence type="ECO:0000256" key="2">
    <source>
        <dbReference type="SAM" id="MobiDB-lite"/>
    </source>
</evidence>
<keyword evidence="3" id="KW-0732">Signal</keyword>
<dbReference type="Pfam" id="PF12948">
    <property type="entry name" value="MSP7_C"/>
    <property type="match status" value="1"/>
</dbReference>
<name>A0A024W253_PLAFA</name>
<feature type="domain" description="Merozoite surface protein C-terminal" evidence="4">
    <location>
        <begin position="171"/>
        <end position="294"/>
    </location>
</feature>
<organism evidence="5 6">
    <name type="scientific">Plasmodium falciparum Tanzania</name>
    <name type="common">2000708</name>
    <dbReference type="NCBI Taxonomy" id="1036725"/>
    <lineage>
        <taxon>Eukaryota</taxon>
        <taxon>Sar</taxon>
        <taxon>Alveolata</taxon>
        <taxon>Apicomplexa</taxon>
        <taxon>Aconoidasida</taxon>
        <taxon>Haemosporida</taxon>
        <taxon>Plasmodiidae</taxon>
        <taxon>Plasmodium</taxon>
        <taxon>Plasmodium (Laverania)</taxon>
    </lineage>
</organism>
<evidence type="ECO:0000256" key="3">
    <source>
        <dbReference type="SAM" id="SignalP"/>
    </source>
</evidence>
<evidence type="ECO:0000313" key="5">
    <source>
        <dbReference type="EMBL" id="ETW34752.1"/>
    </source>
</evidence>
<dbReference type="OrthoDB" id="386841at2759"/>
<feature type="compositionally biased region" description="Polar residues" evidence="2">
    <location>
        <begin position="144"/>
        <end position="154"/>
    </location>
</feature>
<evidence type="ECO:0000259" key="4">
    <source>
        <dbReference type="Pfam" id="PF12948"/>
    </source>
</evidence>
<feature type="region of interest" description="Disordered" evidence="2">
    <location>
        <begin position="122"/>
        <end position="154"/>
    </location>
</feature>
<keyword evidence="1" id="KW-0175">Coiled coil</keyword>
<feature type="signal peptide" evidence="3">
    <location>
        <begin position="1"/>
        <end position="21"/>
    </location>
</feature>
<dbReference type="EMBL" id="KI926509">
    <property type="protein sequence ID" value="ETW34752.1"/>
    <property type="molecule type" value="Genomic_DNA"/>
</dbReference>
<protein>
    <recommendedName>
        <fullName evidence="4">Merozoite surface protein C-terminal domain-containing protein</fullName>
    </recommendedName>
</protein>
<proteinExistence type="predicted"/>
<gene>
    <name evidence="5" type="ORF">PFTANZ_04551</name>
</gene>
<dbReference type="AlphaFoldDB" id="A0A024W253"/>
<reference evidence="5 6" key="2">
    <citation type="submission" date="2013-02" db="EMBL/GenBank/DDBJ databases">
        <title>The Genome Sequence of Plasmodium falciparum Tanzania (2000708).</title>
        <authorList>
            <consortium name="The Broad Institute Genome Sequencing Platform"/>
            <consortium name="The Broad Institute Genome Sequencing Center for Infectious Disease"/>
            <person name="Neafsey D."/>
            <person name="Cheeseman I."/>
            <person name="Volkman S."/>
            <person name="Adams J."/>
            <person name="Walker B."/>
            <person name="Young S.K."/>
            <person name="Zeng Q."/>
            <person name="Gargeya S."/>
            <person name="Fitzgerald M."/>
            <person name="Haas B."/>
            <person name="Abouelleil A."/>
            <person name="Alvarado L."/>
            <person name="Arachchi H.M."/>
            <person name="Berlin A.M."/>
            <person name="Chapman S.B."/>
            <person name="Dewar J."/>
            <person name="Goldberg J."/>
            <person name="Griggs A."/>
            <person name="Gujja S."/>
            <person name="Hansen M."/>
            <person name="Howarth C."/>
            <person name="Imamovic A."/>
            <person name="Larimer J."/>
            <person name="McCowan C."/>
            <person name="Murphy C."/>
            <person name="Neiman D."/>
            <person name="Pearson M."/>
            <person name="Priest M."/>
            <person name="Roberts A."/>
            <person name="Saif S."/>
            <person name="Shea T."/>
            <person name="Sisk P."/>
            <person name="Sykes S."/>
            <person name="Wortman J."/>
            <person name="Nusbaum C."/>
            <person name="Birren B."/>
        </authorList>
    </citation>
    <scope>NUCLEOTIDE SEQUENCE [LARGE SCALE GENOMIC DNA]</scope>
    <source>
        <strain evidence="6">Tanzania (2000708)</strain>
    </source>
</reference>
<feature type="coiled-coil region" evidence="1">
    <location>
        <begin position="39"/>
        <end position="95"/>
    </location>
</feature>
<evidence type="ECO:0000313" key="6">
    <source>
        <dbReference type="Proteomes" id="UP000030708"/>
    </source>
</evidence>
<accession>A0A024W253</accession>
<feature type="chain" id="PRO_5001536523" description="Merozoite surface protein C-terminal domain-containing protein" evidence="3">
    <location>
        <begin position="22"/>
        <end position="309"/>
    </location>
</feature>
<reference evidence="5 6" key="1">
    <citation type="submission" date="2013-02" db="EMBL/GenBank/DDBJ databases">
        <title>The Genome Annotation of Plasmodium falciparum Tanzania (2000708).</title>
        <authorList>
            <consortium name="The Broad Institute Genome Sequencing Platform"/>
            <consortium name="The Broad Institute Genome Sequencing Center for Infectious Disease"/>
            <person name="Neafsey D."/>
            <person name="Hoffman S."/>
            <person name="Volkman S."/>
            <person name="Rosenthal P."/>
            <person name="Walker B."/>
            <person name="Young S.K."/>
            <person name="Zeng Q."/>
            <person name="Gargeya S."/>
            <person name="Fitzgerald M."/>
            <person name="Haas B."/>
            <person name="Abouelleil A."/>
            <person name="Allen A.W."/>
            <person name="Alvarado L."/>
            <person name="Arachchi H.M."/>
            <person name="Berlin A.M."/>
            <person name="Chapman S.B."/>
            <person name="Gainer-Dewar J."/>
            <person name="Goldberg J."/>
            <person name="Griggs A."/>
            <person name="Gujja S."/>
            <person name="Hansen M."/>
            <person name="Howarth C."/>
            <person name="Imamovic A."/>
            <person name="Ireland A."/>
            <person name="Larimer J."/>
            <person name="McCowan C."/>
            <person name="Murphy C."/>
            <person name="Pearson M."/>
            <person name="Poon T.W."/>
            <person name="Priest M."/>
            <person name="Roberts A."/>
            <person name="Saif S."/>
            <person name="Shea T."/>
            <person name="Sisk P."/>
            <person name="Sykes S."/>
            <person name="Wortman J."/>
            <person name="Nusbaum C."/>
            <person name="Birren B."/>
        </authorList>
    </citation>
    <scope>NUCLEOTIDE SEQUENCE [LARGE SCALE GENOMIC DNA]</scope>
    <source>
        <strain evidence="6">Tanzania (2000708)</strain>
    </source>
</reference>
<evidence type="ECO:0000256" key="1">
    <source>
        <dbReference type="SAM" id="Coils"/>
    </source>
</evidence>
<dbReference type="Proteomes" id="UP000030708">
    <property type="component" value="Unassembled WGS sequence"/>
</dbReference>
<feature type="compositionally biased region" description="Low complexity" evidence="2">
    <location>
        <begin position="128"/>
        <end position="143"/>
    </location>
</feature>